<gene>
    <name evidence="1" type="ORF">MSAN_02010200</name>
</gene>
<evidence type="ECO:0000313" key="1">
    <source>
        <dbReference type="EMBL" id="KAF7342540.1"/>
    </source>
</evidence>
<organism evidence="1 2">
    <name type="scientific">Mycena sanguinolenta</name>
    <dbReference type="NCBI Taxonomy" id="230812"/>
    <lineage>
        <taxon>Eukaryota</taxon>
        <taxon>Fungi</taxon>
        <taxon>Dikarya</taxon>
        <taxon>Basidiomycota</taxon>
        <taxon>Agaricomycotina</taxon>
        <taxon>Agaricomycetes</taxon>
        <taxon>Agaricomycetidae</taxon>
        <taxon>Agaricales</taxon>
        <taxon>Marasmiineae</taxon>
        <taxon>Mycenaceae</taxon>
        <taxon>Mycena</taxon>
    </lineage>
</organism>
<keyword evidence="2" id="KW-1185">Reference proteome</keyword>
<proteinExistence type="predicted"/>
<dbReference type="OrthoDB" id="3251070at2759"/>
<dbReference type="SUPFAM" id="SSF52047">
    <property type="entry name" value="RNI-like"/>
    <property type="match status" value="1"/>
</dbReference>
<evidence type="ECO:0008006" key="3">
    <source>
        <dbReference type="Google" id="ProtNLM"/>
    </source>
</evidence>
<sequence length="310" mass="34575">MEGPVALRVPAEILLEIIAYFHNPNLSYERCFTAPSDKILCGRFEVLHALSQTCRYFRRVFLFLAWEYTELVGRDRATANVLTRRMTGILKTPSVWRWIRTVIVSLVFSPQDSWTLPTVFVRVLAATSHLTCLRIIAISESHGSALTEVLQTRSFPSVQILAIPSSLARSLSSFPNIHSLSCADNLVSDYHSIALLKASSKHCHSLEALMNLTPSLSVIKCLLKSHPLIKTLGFRHILTSDMLKLLGDLQNLHSLKFPCRYQKNWDNTTITATLEAIFACSLERKSIQVEYSAAEADVGDVVVTVSTSAA</sequence>
<evidence type="ECO:0000313" key="2">
    <source>
        <dbReference type="Proteomes" id="UP000623467"/>
    </source>
</evidence>
<dbReference type="EMBL" id="JACAZH010000025">
    <property type="protein sequence ID" value="KAF7342540.1"/>
    <property type="molecule type" value="Genomic_DNA"/>
</dbReference>
<reference evidence="1" key="1">
    <citation type="submission" date="2020-05" db="EMBL/GenBank/DDBJ databases">
        <title>Mycena genomes resolve the evolution of fungal bioluminescence.</title>
        <authorList>
            <person name="Tsai I.J."/>
        </authorList>
    </citation>
    <scope>NUCLEOTIDE SEQUENCE</scope>
    <source>
        <strain evidence="1">160909Yilan</strain>
    </source>
</reference>
<dbReference type="Proteomes" id="UP000623467">
    <property type="component" value="Unassembled WGS sequence"/>
</dbReference>
<protein>
    <recommendedName>
        <fullName evidence="3">F-box domain-containing protein</fullName>
    </recommendedName>
</protein>
<name>A0A8H6XJ74_9AGAR</name>
<comment type="caution">
    <text evidence="1">The sequence shown here is derived from an EMBL/GenBank/DDBJ whole genome shotgun (WGS) entry which is preliminary data.</text>
</comment>
<dbReference type="AlphaFoldDB" id="A0A8H6XJ74"/>
<accession>A0A8H6XJ74</accession>